<gene>
    <name evidence="2" type="ORF">BECKDK2373C_GA0170839_11436</name>
</gene>
<evidence type="ECO:0000313" key="2">
    <source>
        <dbReference type="EMBL" id="VFJ66185.1"/>
    </source>
</evidence>
<organism evidence="2">
    <name type="scientific">Candidatus Kentrum sp. DK</name>
    <dbReference type="NCBI Taxonomy" id="2126562"/>
    <lineage>
        <taxon>Bacteria</taxon>
        <taxon>Pseudomonadati</taxon>
        <taxon>Pseudomonadota</taxon>
        <taxon>Gammaproteobacteria</taxon>
        <taxon>Candidatus Kentrum</taxon>
    </lineage>
</organism>
<dbReference type="InterPro" id="IPR036515">
    <property type="entry name" value="Transposase_17_sf"/>
</dbReference>
<dbReference type="SMART" id="SM01321">
    <property type="entry name" value="Y1_Tnp"/>
    <property type="match status" value="1"/>
</dbReference>
<sequence length="140" mass="17012">MQYRRAFVPGGLFFFPLVTEKRRPLFSNPDNIDTLREAFRNVTRKYPFVMEAVVIMPDHLHCIWRLPSGDSDFSLRWRLIKTWFSKHCRKDLRMPPNLARQNKRQQAIWQHRFQEHTRRDEMDLIRHTGYIHRTYALTAA</sequence>
<protein>
    <submittedName>
        <fullName evidence="2">Putative transposase</fullName>
    </submittedName>
</protein>
<dbReference type="PANTHER" id="PTHR36966">
    <property type="entry name" value="REP-ASSOCIATED TYROSINE TRANSPOSASE"/>
    <property type="match status" value="1"/>
</dbReference>
<dbReference type="EMBL" id="CAADEY010000143">
    <property type="protein sequence ID" value="VFJ66185.1"/>
    <property type="molecule type" value="Genomic_DNA"/>
</dbReference>
<dbReference type="Pfam" id="PF01797">
    <property type="entry name" value="Y1_Tnp"/>
    <property type="match status" value="1"/>
</dbReference>
<dbReference type="SUPFAM" id="SSF143422">
    <property type="entry name" value="Transposase IS200-like"/>
    <property type="match status" value="1"/>
</dbReference>
<dbReference type="InterPro" id="IPR052715">
    <property type="entry name" value="RAYT_transposase"/>
</dbReference>
<reference evidence="2" key="1">
    <citation type="submission" date="2019-02" db="EMBL/GenBank/DDBJ databases">
        <authorList>
            <person name="Gruber-Vodicka R. H."/>
            <person name="Seah K. B. B."/>
        </authorList>
    </citation>
    <scope>NUCLEOTIDE SEQUENCE</scope>
    <source>
        <strain evidence="2">BECK_DK161</strain>
    </source>
</reference>
<feature type="domain" description="Transposase IS200-like" evidence="1">
    <location>
        <begin position="8"/>
        <end position="134"/>
    </location>
</feature>
<evidence type="ECO:0000259" key="1">
    <source>
        <dbReference type="SMART" id="SM01321"/>
    </source>
</evidence>
<dbReference type="Gene3D" id="3.30.70.1290">
    <property type="entry name" value="Transposase IS200-like"/>
    <property type="match status" value="1"/>
</dbReference>
<dbReference type="NCBIfam" id="NF047646">
    <property type="entry name" value="REP_Tyr_transpos"/>
    <property type="match status" value="1"/>
</dbReference>
<dbReference type="AlphaFoldDB" id="A0A450TG66"/>
<dbReference type="InterPro" id="IPR002686">
    <property type="entry name" value="Transposase_17"/>
</dbReference>
<dbReference type="GO" id="GO:0006313">
    <property type="term" value="P:DNA transposition"/>
    <property type="evidence" value="ECO:0007669"/>
    <property type="project" value="InterPro"/>
</dbReference>
<dbReference type="PANTHER" id="PTHR36966:SF1">
    <property type="entry name" value="REP-ASSOCIATED TYROSINE TRANSPOSASE"/>
    <property type="match status" value="1"/>
</dbReference>
<accession>A0A450TG66</accession>
<proteinExistence type="predicted"/>
<name>A0A450TG66_9GAMM</name>
<dbReference type="GO" id="GO:0004803">
    <property type="term" value="F:transposase activity"/>
    <property type="evidence" value="ECO:0007669"/>
    <property type="project" value="InterPro"/>
</dbReference>
<dbReference type="GO" id="GO:0043565">
    <property type="term" value="F:sequence-specific DNA binding"/>
    <property type="evidence" value="ECO:0007669"/>
    <property type="project" value="TreeGrafter"/>
</dbReference>